<proteinExistence type="inferred from homology"/>
<feature type="repeat" description="TPR" evidence="3">
    <location>
        <begin position="397"/>
        <end position="430"/>
    </location>
</feature>
<dbReference type="Pfam" id="PF12895">
    <property type="entry name" value="ANAPC3"/>
    <property type="match status" value="1"/>
</dbReference>
<comment type="caution">
    <text evidence="4">The sequence shown here is derived from an EMBL/GenBank/DDBJ whole genome shotgun (WGS) entry which is preliminary data.</text>
</comment>
<keyword evidence="1 3" id="KW-0802">TPR repeat</keyword>
<dbReference type="Pfam" id="PF13432">
    <property type="entry name" value="TPR_16"/>
    <property type="match status" value="1"/>
</dbReference>
<dbReference type="SMART" id="SM00028">
    <property type="entry name" value="TPR"/>
    <property type="match status" value="6"/>
</dbReference>
<dbReference type="PANTHER" id="PTHR12558">
    <property type="entry name" value="CELL DIVISION CYCLE 16,23,27"/>
    <property type="match status" value="1"/>
</dbReference>
<evidence type="ECO:0000256" key="3">
    <source>
        <dbReference type="PROSITE-ProRule" id="PRU00339"/>
    </source>
</evidence>
<sequence length="530" mass="60790">MNDILETLEYSLRFRMYDNALLLCHEFFNLSPNSIKSRFLHLYARAYMETGCPALASILLKEYEQFINGNPEIIILYAQSYFESGNYSAAESILKCFDSGEVSKISDPQLKKYLYITYNYLLATIKTRTYRHVFSQENYKECVRQDRYMVSAINYAGKDSLNEISNSIKKKNTTILKPATSSESLKVKTLNSSDLLPNQEISITELLFLNQDFDPTRDIKQEYENLPMVKKSVAMYYFKRSKYIEAAVAFKNLFEMYPYFIEGSDTYSTVLWQLKDTLTLTNLVLNIKNIAPNCPETWIAAGNLFSLQQNTEKAIEMFERASNISKKCSYALTLAGHDYLLLGMLKESEKAFMKSIARSPFEWSAWYGLGEVKFRQDNFASAEYYIRKALELNPYSSILCFIYGTVLRKCGRHEESLEMFNKALELDPSNVVAIYEKGMVLYSDGNLNEAKNCLNQAGPLSIHEPAISFVQGKIAQQQGDFKNSLYYFVDAAIKGYNDKKEISTAVEGMVDDLVDQIIKSDDDDHDNDNQ</sequence>
<gene>
    <name evidence="4" type="ORF">M9Y10_021146</name>
</gene>
<dbReference type="SUPFAM" id="SSF48452">
    <property type="entry name" value="TPR-like"/>
    <property type="match status" value="2"/>
</dbReference>
<feature type="repeat" description="TPR" evidence="3">
    <location>
        <begin position="363"/>
        <end position="396"/>
    </location>
</feature>
<dbReference type="PROSITE" id="PS50005">
    <property type="entry name" value="TPR"/>
    <property type="match status" value="3"/>
</dbReference>
<evidence type="ECO:0000256" key="2">
    <source>
        <dbReference type="ARBA" id="ARBA00038210"/>
    </source>
</evidence>
<evidence type="ECO:0000313" key="5">
    <source>
        <dbReference type="Proteomes" id="UP001470230"/>
    </source>
</evidence>
<keyword evidence="5" id="KW-1185">Reference proteome</keyword>
<dbReference type="Pfam" id="PF13181">
    <property type="entry name" value="TPR_8"/>
    <property type="match status" value="2"/>
</dbReference>
<dbReference type="InterPro" id="IPR011990">
    <property type="entry name" value="TPR-like_helical_dom_sf"/>
</dbReference>
<dbReference type="Proteomes" id="UP001470230">
    <property type="component" value="Unassembled WGS sequence"/>
</dbReference>
<reference evidence="4 5" key="1">
    <citation type="submission" date="2024-04" db="EMBL/GenBank/DDBJ databases">
        <title>Tritrichomonas musculus Genome.</title>
        <authorList>
            <person name="Alves-Ferreira E."/>
            <person name="Grigg M."/>
            <person name="Lorenzi H."/>
            <person name="Galac M."/>
        </authorList>
    </citation>
    <scope>NUCLEOTIDE SEQUENCE [LARGE SCALE GENOMIC DNA]</scope>
    <source>
        <strain evidence="4 5">EAF2021</strain>
    </source>
</reference>
<accession>A0ABR2HD40</accession>
<comment type="similarity">
    <text evidence="2">Belongs to the APC3/CDC27 family.</text>
</comment>
<dbReference type="Gene3D" id="1.25.40.10">
    <property type="entry name" value="Tetratricopeptide repeat domain"/>
    <property type="match status" value="3"/>
</dbReference>
<feature type="repeat" description="TPR" evidence="3">
    <location>
        <begin position="295"/>
        <end position="328"/>
    </location>
</feature>
<organism evidence="4 5">
    <name type="scientific">Tritrichomonas musculus</name>
    <dbReference type="NCBI Taxonomy" id="1915356"/>
    <lineage>
        <taxon>Eukaryota</taxon>
        <taxon>Metamonada</taxon>
        <taxon>Parabasalia</taxon>
        <taxon>Tritrichomonadida</taxon>
        <taxon>Tritrichomonadidae</taxon>
        <taxon>Tritrichomonas</taxon>
    </lineage>
</organism>
<dbReference type="InterPro" id="IPR019734">
    <property type="entry name" value="TPR_rpt"/>
</dbReference>
<protein>
    <submittedName>
        <fullName evidence="4">Anaphase-promoting complex subunit cdc27</fullName>
    </submittedName>
</protein>
<evidence type="ECO:0000313" key="4">
    <source>
        <dbReference type="EMBL" id="KAK8844973.1"/>
    </source>
</evidence>
<name>A0ABR2HD40_9EUKA</name>
<dbReference type="EMBL" id="JAPFFF010000031">
    <property type="protein sequence ID" value="KAK8844973.1"/>
    <property type="molecule type" value="Genomic_DNA"/>
</dbReference>
<dbReference type="PANTHER" id="PTHR12558:SF13">
    <property type="entry name" value="CELL DIVISION CYCLE PROTEIN 27 HOMOLOG"/>
    <property type="match status" value="1"/>
</dbReference>
<evidence type="ECO:0000256" key="1">
    <source>
        <dbReference type="ARBA" id="ARBA00022803"/>
    </source>
</evidence>